<gene>
    <name evidence="7" type="ORF">NW762_013842</name>
</gene>
<accession>A0A9W8RML6</accession>
<proteinExistence type="predicted"/>
<keyword evidence="3" id="KW-0274">FAD</keyword>
<evidence type="ECO:0000259" key="6">
    <source>
        <dbReference type="Pfam" id="PF01494"/>
    </source>
</evidence>
<dbReference type="InterPro" id="IPR050641">
    <property type="entry name" value="RIFMO-like"/>
</dbReference>
<dbReference type="Gene3D" id="3.40.30.120">
    <property type="match status" value="1"/>
</dbReference>
<dbReference type="InterPro" id="IPR036188">
    <property type="entry name" value="FAD/NAD-bd_sf"/>
</dbReference>
<dbReference type="OrthoDB" id="2690153at2759"/>
<dbReference type="Pfam" id="PF01494">
    <property type="entry name" value="FAD_binding_3"/>
    <property type="match status" value="1"/>
</dbReference>
<evidence type="ECO:0000256" key="4">
    <source>
        <dbReference type="ARBA" id="ARBA00023002"/>
    </source>
</evidence>
<evidence type="ECO:0000256" key="1">
    <source>
        <dbReference type="ARBA" id="ARBA00001974"/>
    </source>
</evidence>
<keyword evidence="4" id="KW-0560">Oxidoreductase</keyword>
<dbReference type="Proteomes" id="UP001152049">
    <property type="component" value="Unassembled WGS sequence"/>
</dbReference>
<evidence type="ECO:0000313" key="7">
    <source>
        <dbReference type="EMBL" id="KAJ4245718.1"/>
    </source>
</evidence>
<feature type="region of interest" description="Disordered" evidence="5">
    <location>
        <begin position="92"/>
        <end position="116"/>
    </location>
</feature>
<dbReference type="Gene3D" id="3.50.50.60">
    <property type="entry name" value="FAD/NAD(P)-binding domain"/>
    <property type="match status" value="1"/>
</dbReference>
<evidence type="ECO:0000313" key="8">
    <source>
        <dbReference type="Proteomes" id="UP001152049"/>
    </source>
</evidence>
<dbReference type="AlphaFoldDB" id="A0A9W8RML6"/>
<dbReference type="EMBL" id="JAOQAZ010000045">
    <property type="protein sequence ID" value="KAJ4245718.1"/>
    <property type="molecule type" value="Genomic_DNA"/>
</dbReference>
<comment type="cofactor">
    <cofactor evidence="1">
        <name>FAD</name>
        <dbReference type="ChEBI" id="CHEBI:57692"/>
    </cofactor>
</comment>
<dbReference type="PANTHER" id="PTHR43004">
    <property type="entry name" value="TRK SYSTEM POTASSIUM UPTAKE PROTEIN"/>
    <property type="match status" value="1"/>
</dbReference>
<dbReference type="SUPFAM" id="SSF51905">
    <property type="entry name" value="FAD/NAD(P)-binding domain"/>
    <property type="match status" value="1"/>
</dbReference>
<reference evidence="7" key="1">
    <citation type="submission" date="2022-09" db="EMBL/GenBank/DDBJ databases">
        <title>Fusarium specimens isolated from Avocado Roots.</title>
        <authorList>
            <person name="Stajich J."/>
            <person name="Roper C."/>
            <person name="Heimlech-Rivalta G."/>
        </authorList>
    </citation>
    <scope>NUCLEOTIDE SEQUENCE</scope>
    <source>
        <strain evidence="7">CF00136</strain>
    </source>
</reference>
<dbReference type="GO" id="GO:0016709">
    <property type="term" value="F:oxidoreductase activity, acting on paired donors, with incorporation or reduction of molecular oxygen, NAD(P)H as one donor, and incorporation of one atom of oxygen"/>
    <property type="evidence" value="ECO:0007669"/>
    <property type="project" value="UniProtKB-ARBA"/>
</dbReference>
<dbReference type="PANTHER" id="PTHR43004:SF19">
    <property type="entry name" value="BINDING MONOOXYGENASE, PUTATIVE (JCVI)-RELATED"/>
    <property type="match status" value="1"/>
</dbReference>
<feature type="domain" description="FAD-binding" evidence="6">
    <location>
        <begin position="6"/>
        <end position="369"/>
    </location>
</feature>
<organism evidence="7 8">
    <name type="scientific">Fusarium torreyae</name>
    <dbReference type="NCBI Taxonomy" id="1237075"/>
    <lineage>
        <taxon>Eukaryota</taxon>
        <taxon>Fungi</taxon>
        <taxon>Dikarya</taxon>
        <taxon>Ascomycota</taxon>
        <taxon>Pezizomycotina</taxon>
        <taxon>Sordariomycetes</taxon>
        <taxon>Hypocreomycetidae</taxon>
        <taxon>Hypocreales</taxon>
        <taxon>Nectriaceae</taxon>
        <taxon>Fusarium</taxon>
    </lineage>
</organism>
<keyword evidence="8" id="KW-1185">Reference proteome</keyword>
<evidence type="ECO:0000256" key="2">
    <source>
        <dbReference type="ARBA" id="ARBA00022630"/>
    </source>
</evidence>
<keyword evidence="2" id="KW-0285">Flavoprotein</keyword>
<evidence type="ECO:0000256" key="3">
    <source>
        <dbReference type="ARBA" id="ARBA00022827"/>
    </source>
</evidence>
<dbReference type="Gene3D" id="3.30.9.10">
    <property type="entry name" value="D-Amino Acid Oxidase, subunit A, domain 2"/>
    <property type="match status" value="1"/>
</dbReference>
<protein>
    <recommendedName>
        <fullName evidence="6">FAD-binding domain-containing protein</fullName>
    </recommendedName>
</protein>
<name>A0A9W8RML6_9HYPO</name>
<evidence type="ECO:0000256" key="5">
    <source>
        <dbReference type="SAM" id="MobiDB-lite"/>
    </source>
</evidence>
<dbReference type="Pfam" id="PF21274">
    <property type="entry name" value="Rng_hyd_C"/>
    <property type="match status" value="1"/>
</dbReference>
<dbReference type="GO" id="GO:0071949">
    <property type="term" value="F:FAD binding"/>
    <property type="evidence" value="ECO:0007669"/>
    <property type="project" value="InterPro"/>
</dbReference>
<sequence length="549" mass="60200">MVVTQETKVVVVGGSLVGLSTALFLSHHNVPTILLERHPGSSLHPRAIGYTARTIELLRSVGIESKIKGVQWTGGPPRRIVVESLAGEWKHEQGWGAKKPSGDGPKGPPPSFSAYSPTEGVAVAQDVIEPVLRDGAIELGAELKLGYTVTDWSQDDNGVTVDATSQDGTQIRIKADYMVACDGSRSPIREKLGIQRHGVGLLRKLQSTMFRCEPLQEYLSHGYSQFQIEGREDGFEAFMTTYGGGRWMLARNEKVEDSTNDEAMPDEITQRNMIRKASGREDLRDEDIHLITTGRWDIGGRVADKFSDGRVFLAGDAAHALPPNRGGYGANTGIADAHNLAWKLAAVINRESAPDLLDTYDKERRPVADIRHDQIFAREDYRRYAEDRNWPGKGVEIQDDLAMELGYFYNSKSIIDGPDGSAIVKKPDEWNGQPGTRAPHVALEGKHVSTLDFFGKSWVVVSKDKAWEHPVAAAVKATGVETVFVQIGDEVNEKNDGDSNRLFGLEDGGASLVRPDGFIAWRSRGRPASAEEELSKALLQTSCSCKRAT</sequence>
<comment type="caution">
    <text evidence="7">The sequence shown here is derived from an EMBL/GenBank/DDBJ whole genome shotgun (WGS) entry which is preliminary data.</text>
</comment>
<dbReference type="InterPro" id="IPR002938">
    <property type="entry name" value="FAD-bd"/>
</dbReference>
<dbReference type="PRINTS" id="PR00420">
    <property type="entry name" value="RNGMNOXGNASE"/>
</dbReference>